<dbReference type="GO" id="GO:0006623">
    <property type="term" value="P:protein targeting to vacuole"/>
    <property type="evidence" value="ECO:0007669"/>
    <property type="project" value="TreeGrafter"/>
</dbReference>
<dbReference type="GO" id="GO:0007005">
    <property type="term" value="P:mitochondrion organization"/>
    <property type="evidence" value="ECO:0007669"/>
    <property type="project" value="TreeGrafter"/>
</dbReference>
<dbReference type="InterPro" id="IPR026847">
    <property type="entry name" value="VPS13"/>
</dbReference>
<keyword evidence="4" id="KW-1185">Reference proteome</keyword>
<dbReference type="OMA" id="STAHAEN"/>
<name>A0A8C0IQX2_CHEAB</name>
<protein>
    <recommendedName>
        <fullName evidence="2">Chorein N-terminal domain-containing protein</fullName>
    </recommendedName>
</protein>
<dbReference type="PANTHER" id="PTHR16166:SF125">
    <property type="entry name" value="INTERMEMBRANE LIPID TRANSFER PROTEIN VPS13C"/>
    <property type="match status" value="1"/>
</dbReference>
<dbReference type="PANTHER" id="PTHR16166">
    <property type="entry name" value="VACUOLAR PROTEIN SORTING-ASSOCIATED PROTEIN VPS13"/>
    <property type="match status" value="1"/>
</dbReference>
<evidence type="ECO:0000259" key="2">
    <source>
        <dbReference type="Pfam" id="PF12624"/>
    </source>
</evidence>
<dbReference type="GO" id="GO:0045053">
    <property type="term" value="P:protein retention in Golgi apparatus"/>
    <property type="evidence" value="ECO:0007669"/>
    <property type="project" value="TreeGrafter"/>
</dbReference>
<feature type="domain" description="Chorein N-terminal" evidence="2">
    <location>
        <begin position="2"/>
        <end position="172"/>
    </location>
</feature>
<dbReference type="GeneTree" id="ENSGT00950000183083"/>
<accession>A0A8C0IQX2</accession>
<evidence type="ECO:0000256" key="1">
    <source>
        <dbReference type="ARBA" id="ARBA00022448"/>
    </source>
</evidence>
<reference evidence="3" key="2">
    <citation type="submission" date="2025-09" db="UniProtKB">
        <authorList>
            <consortium name="Ensembl"/>
        </authorList>
    </citation>
    <scope>IDENTIFICATION</scope>
</reference>
<proteinExistence type="predicted"/>
<dbReference type="Ensembl" id="ENSCABT00000014053.1">
    <property type="protein sequence ID" value="ENSCABP00000012822.1"/>
    <property type="gene ID" value="ENSCABG00000009589.1"/>
</dbReference>
<keyword evidence="1" id="KW-0813">Transport</keyword>
<organism evidence="3 4">
    <name type="scientific">Chelonoidis abingdonii</name>
    <name type="common">Abingdon island giant tortoise</name>
    <name type="synonym">Testudo abingdonii</name>
    <dbReference type="NCBI Taxonomy" id="106734"/>
    <lineage>
        <taxon>Eukaryota</taxon>
        <taxon>Metazoa</taxon>
        <taxon>Chordata</taxon>
        <taxon>Craniata</taxon>
        <taxon>Vertebrata</taxon>
        <taxon>Euteleostomi</taxon>
        <taxon>Archelosauria</taxon>
        <taxon>Testudinata</taxon>
        <taxon>Testudines</taxon>
        <taxon>Cryptodira</taxon>
        <taxon>Durocryptodira</taxon>
        <taxon>Testudinoidea</taxon>
        <taxon>Testudinidae</taxon>
        <taxon>Chelonoidis</taxon>
    </lineage>
</organism>
<dbReference type="InterPro" id="IPR026854">
    <property type="entry name" value="VPS13_N"/>
</dbReference>
<dbReference type="AlphaFoldDB" id="A0A8C0IQX2"/>
<dbReference type="Pfam" id="PF12624">
    <property type="entry name" value="VPS13_N"/>
    <property type="match status" value="1"/>
</dbReference>
<dbReference type="Proteomes" id="UP000694404">
    <property type="component" value="Unplaced"/>
</dbReference>
<reference evidence="3" key="1">
    <citation type="submission" date="2025-08" db="UniProtKB">
        <authorList>
            <consortium name="Ensembl"/>
        </authorList>
    </citation>
    <scope>IDENTIFICATION</scope>
</reference>
<evidence type="ECO:0000313" key="4">
    <source>
        <dbReference type="Proteomes" id="UP000694404"/>
    </source>
</evidence>
<evidence type="ECO:0000313" key="3">
    <source>
        <dbReference type="Ensembl" id="ENSCABP00000012822.1"/>
    </source>
</evidence>
<sequence length="200" mass="22530">MVLESVVADLLNRFLGDYVENLNKSQLKLGIWGGKRGAVPENPPPHELDVPFKVKVGQIDKLTLKIPWKNLYGEAVVATLEGLYLLIVPGASIKYDVEKEEKYLQDNKQKELSRIEEALQKSAEKDKPKAEKKDTFLEKLATQVIKNVQVKITGIHVRYEDDVSVLNYIFCFLLNQISAEISYGGGTLFSICTVYSVDLK</sequence>